<dbReference type="EMBL" id="CP003540">
    <property type="protein sequence ID" value="AFK16654.2"/>
    <property type="molecule type" value="Genomic_DNA"/>
</dbReference>
<feature type="domain" description="Thioesterase" evidence="3">
    <location>
        <begin position="65"/>
        <end position="134"/>
    </location>
</feature>
<keyword evidence="2" id="KW-0378">Hydrolase</keyword>
<evidence type="ECO:0000256" key="2">
    <source>
        <dbReference type="ARBA" id="ARBA00022801"/>
    </source>
</evidence>
<dbReference type="SUPFAM" id="SSF54637">
    <property type="entry name" value="Thioesterase/thiol ester dehydrase-isomerase"/>
    <property type="match status" value="1"/>
</dbReference>
<gene>
    <name evidence="4" type="ORF">CP258_05245</name>
</gene>
<evidence type="ECO:0000313" key="4">
    <source>
        <dbReference type="EMBL" id="AFK16654.2"/>
    </source>
</evidence>
<dbReference type="Gene3D" id="3.10.129.10">
    <property type="entry name" value="Hotdog Thioesterase"/>
    <property type="match status" value="1"/>
</dbReference>
<dbReference type="PANTHER" id="PTHR43240">
    <property type="entry name" value="1,4-DIHYDROXY-2-NAPHTHOYL-COA THIOESTERASE 1"/>
    <property type="match status" value="1"/>
</dbReference>
<sequence length="166" mass="17580">MGNGTKMLEMLKDLNQCGLSIEQLDQFNSLSEGFSKTLGLRFTEITPQSVKAELPVSDAHLQVSGMVNGGVHSSLAETVGSVAGIIAANGKLVVGANCTTDFLGTVSAGVIDVEAKVIHPGRTSQLIGIDLYHRHKLVARATLRTIVITPQPEAPKKDKFNISATQ</sequence>
<comment type="similarity">
    <text evidence="1">Belongs to the thioesterase PaaI family.</text>
</comment>
<dbReference type="InterPro" id="IPR029069">
    <property type="entry name" value="HotDog_dom_sf"/>
</dbReference>
<dbReference type="GeneID" id="93974641"/>
<dbReference type="InterPro" id="IPR003736">
    <property type="entry name" value="PAAI_dom"/>
</dbReference>
<evidence type="ECO:0000313" key="5">
    <source>
        <dbReference type="Proteomes" id="UP000006465"/>
    </source>
</evidence>
<dbReference type="GO" id="GO:0005829">
    <property type="term" value="C:cytosol"/>
    <property type="evidence" value="ECO:0007669"/>
    <property type="project" value="TreeGrafter"/>
</dbReference>
<evidence type="ECO:0000259" key="3">
    <source>
        <dbReference type="Pfam" id="PF03061"/>
    </source>
</evidence>
<protein>
    <submittedName>
        <fullName evidence="4">Hotdog fold thioesterase</fullName>
    </submittedName>
</protein>
<dbReference type="PANTHER" id="PTHR43240:SF5">
    <property type="entry name" value="1,4-DIHYDROXY-2-NAPHTHOYL-COA THIOESTERASE 1"/>
    <property type="match status" value="1"/>
</dbReference>
<accession>A0AAU8PQN2</accession>
<reference evidence="4 5" key="1">
    <citation type="journal article" date="2013" name="J. Biotechnol.">
        <title>Genome sequence of Corynebacterium pseudotuberculosis biovar equi strain 258 and prediction of antigenic targets to improve biotechnological vaccine production.</title>
        <authorList>
            <person name="Soares S.C."/>
            <person name="Trost E."/>
            <person name="Ramos R.T."/>
            <person name="Carneiro A.R."/>
            <person name="Santos A.R."/>
            <person name="Pinto A.C."/>
            <person name="Barbosa E."/>
            <person name="Aburjaile F."/>
            <person name="Ali A."/>
            <person name="Diniz C.A."/>
            <person name="Hassan S.S."/>
            <person name="Fiaux K."/>
            <person name="Guimaraes L.C."/>
            <person name="Bakhtiar S.M."/>
            <person name="Pereira U."/>
            <person name="Almeida S.S."/>
            <person name="Abreu V.A."/>
            <person name="Rocha F.S."/>
            <person name="Dorella F.A."/>
            <person name="Miyoshi A."/>
            <person name="Silva A."/>
            <person name="Azevedo V."/>
            <person name="Tauch A."/>
        </authorList>
    </citation>
    <scope>NUCLEOTIDE SEQUENCE [LARGE SCALE GENOMIC DNA]</scope>
    <source>
        <strain evidence="4 5">258</strain>
    </source>
</reference>
<dbReference type="CDD" id="cd03443">
    <property type="entry name" value="PaaI_thioesterase"/>
    <property type="match status" value="1"/>
</dbReference>
<dbReference type="NCBIfam" id="TIGR00369">
    <property type="entry name" value="unchar_dom_1"/>
    <property type="match status" value="1"/>
</dbReference>
<dbReference type="Pfam" id="PF03061">
    <property type="entry name" value="4HBT"/>
    <property type="match status" value="1"/>
</dbReference>
<dbReference type="InterPro" id="IPR006683">
    <property type="entry name" value="Thioestr_dom"/>
</dbReference>
<proteinExistence type="inferred from homology"/>
<evidence type="ECO:0000256" key="1">
    <source>
        <dbReference type="ARBA" id="ARBA00008324"/>
    </source>
</evidence>
<dbReference type="AlphaFoldDB" id="A0AAU8PQN2"/>
<dbReference type="Proteomes" id="UP000006465">
    <property type="component" value="Chromosome"/>
</dbReference>
<organism evidence="4 5">
    <name type="scientific">Corynebacterium pseudotuberculosis 258</name>
    <dbReference type="NCBI Taxonomy" id="1168865"/>
    <lineage>
        <taxon>Bacteria</taxon>
        <taxon>Bacillati</taxon>
        <taxon>Actinomycetota</taxon>
        <taxon>Actinomycetes</taxon>
        <taxon>Mycobacteriales</taxon>
        <taxon>Corynebacteriaceae</taxon>
        <taxon>Corynebacterium</taxon>
    </lineage>
</organism>
<dbReference type="GO" id="GO:0061522">
    <property type="term" value="F:1,4-dihydroxy-2-naphthoyl-CoA thioesterase activity"/>
    <property type="evidence" value="ECO:0007669"/>
    <property type="project" value="TreeGrafter"/>
</dbReference>
<dbReference type="RefSeq" id="WP_013241867.1">
    <property type="nucleotide sequence ID" value="NC_017945.3"/>
</dbReference>
<name>A0AAU8PQN2_CORPS</name>
<dbReference type="KEGG" id="coe:CP258_05245"/>